<evidence type="ECO:0000256" key="4">
    <source>
        <dbReference type="ARBA" id="ARBA00022801"/>
    </source>
</evidence>
<feature type="domain" description="N-acetylmuramoyl-L-alanine amidase" evidence="6">
    <location>
        <begin position="46"/>
        <end position="191"/>
    </location>
</feature>
<reference evidence="7 8" key="1">
    <citation type="submission" date="2020-04" db="EMBL/GenBank/DDBJ databases">
        <title>Genome sequencing of novel species.</title>
        <authorList>
            <person name="Heo J."/>
            <person name="Kim S.-J."/>
            <person name="Kim J.-S."/>
            <person name="Hong S.-B."/>
            <person name="Kwon S.-W."/>
        </authorList>
    </citation>
    <scope>NUCLEOTIDE SEQUENCE [LARGE SCALE GENOMIC DNA]</scope>
    <source>
        <strain evidence="7 8">GN2-R2</strain>
    </source>
</reference>
<dbReference type="GO" id="GO:0071555">
    <property type="term" value="P:cell wall organization"/>
    <property type="evidence" value="ECO:0007669"/>
    <property type="project" value="UniProtKB-KW"/>
</dbReference>
<comment type="catalytic activity">
    <reaction evidence="1">
        <text>Hydrolyzes the link between N-acetylmuramoyl residues and L-amino acid residues in certain cell-wall glycopeptides.</text>
        <dbReference type="EC" id="3.5.1.28"/>
    </reaction>
</comment>
<dbReference type="GO" id="GO:0009254">
    <property type="term" value="P:peptidoglycan turnover"/>
    <property type="evidence" value="ECO:0007669"/>
    <property type="project" value="TreeGrafter"/>
</dbReference>
<dbReference type="EC" id="3.5.1.28" evidence="3"/>
<dbReference type="CDD" id="cd06583">
    <property type="entry name" value="PGRP"/>
    <property type="match status" value="1"/>
</dbReference>
<evidence type="ECO:0000256" key="3">
    <source>
        <dbReference type="ARBA" id="ARBA00011901"/>
    </source>
</evidence>
<dbReference type="InterPro" id="IPR002477">
    <property type="entry name" value="Peptidoglycan-bd-like"/>
</dbReference>
<dbReference type="SUPFAM" id="SSF55846">
    <property type="entry name" value="N-acetylmuramoyl-L-alanine amidase-like"/>
    <property type="match status" value="1"/>
</dbReference>
<dbReference type="FunFam" id="3.40.80.10:FF:000003">
    <property type="entry name" value="N-acetylmuramoyl-L-alanine amidase"/>
    <property type="match status" value="1"/>
</dbReference>
<dbReference type="InterPro" id="IPR051206">
    <property type="entry name" value="NAMLAA_amidase_2"/>
</dbReference>
<dbReference type="Pfam" id="PF01471">
    <property type="entry name" value="PG_binding_1"/>
    <property type="match status" value="1"/>
</dbReference>
<dbReference type="GO" id="GO:0019867">
    <property type="term" value="C:outer membrane"/>
    <property type="evidence" value="ECO:0007669"/>
    <property type="project" value="TreeGrafter"/>
</dbReference>
<comment type="similarity">
    <text evidence="2">Belongs to the N-acetylmuramoyl-L-alanine amidase 2 family.</text>
</comment>
<dbReference type="PANTHER" id="PTHR30417:SF1">
    <property type="entry name" value="N-ACETYLMURAMOYL-L-ALANINE AMIDASE AMID"/>
    <property type="match status" value="1"/>
</dbReference>
<keyword evidence="8" id="KW-1185">Reference proteome</keyword>
<dbReference type="KEGG" id="mfy:HH212_24625"/>
<evidence type="ECO:0000259" key="6">
    <source>
        <dbReference type="SMART" id="SM00644"/>
    </source>
</evidence>
<evidence type="ECO:0000313" key="8">
    <source>
        <dbReference type="Proteomes" id="UP000502415"/>
    </source>
</evidence>
<dbReference type="GO" id="GO:0008745">
    <property type="term" value="F:N-acetylmuramoyl-L-alanine amidase activity"/>
    <property type="evidence" value="ECO:0007669"/>
    <property type="project" value="UniProtKB-EC"/>
</dbReference>
<sequence>MRPPPGWRALNTPTTRAPWIKALAWLVAAGALVLAVLAACSGPRIDRSLSTPDQRSRVKYLILHYTVTDTPQSIRIFTHKAGVEASIHYLLSDDPRPVIYGIVDESRAAYQAGGDSGWKGDRNLNNMSIGIEIVNAGWNDGPKGRSWAPYRDKQIDTLIPLVKDIMARHHIAPEHVLGHADIAPQRKQDPGALFPWQRLAAEGIVPWPDPDIAARKRIEYAADLPDLLWFQRRLAALGYVVPQDGQASQETRNVLAAFQTHYRPARIDGEPDAETAALLDSPMRVRAAAGKD</sequence>
<evidence type="ECO:0000313" key="7">
    <source>
        <dbReference type="EMBL" id="QJE02797.1"/>
    </source>
</evidence>
<dbReference type="GO" id="GO:0009253">
    <property type="term" value="P:peptidoglycan catabolic process"/>
    <property type="evidence" value="ECO:0007669"/>
    <property type="project" value="InterPro"/>
</dbReference>
<dbReference type="AlphaFoldDB" id="A0A7Z2W1L3"/>
<organism evidence="7 8">
    <name type="scientific">Massilia forsythiae</name>
    <dbReference type="NCBI Taxonomy" id="2728020"/>
    <lineage>
        <taxon>Bacteria</taxon>
        <taxon>Pseudomonadati</taxon>
        <taxon>Pseudomonadota</taxon>
        <taxon>Betaproteobacteria</taxon>
        <taxon>Burkholderiales</taxon>
        <taxon>Oxalobacteraceae</taxon>
        <taxon>Telluria group</taxon>
        <taxon>Massilia</taxon>
    </lineage>
</organism>
<keyword evidence="4" id="KW-0378">Hydrolase</keyword>
<dbReference type="InterPro" id="IPR036365">
    <property type="entry name" value="PGBD-like_sf"/>
</dbReference>
<gene>
    <name evidence="7" type="ORF">HH212_24625</name>
</gene>
<protein>
    <recommendedName>
        <fullName evidence="3">N-acetylmuramoyl-L-alanine amidase</fullName>
        <ecNumber evidence="3">3.5.1.28</ecNumber>
    </recommendedName>
</protein>
<evidence type="ECO:0000256" key="1">
    <source>
        <dbReference type="ARBA" id="ARBA00001561"/>
    </source>
</evidence>
<dbReference type="SMART" id="SM00644">
    <property type="entry name" value="Ami_2"/>
    <property type="match status" value="1"/>
</dbReference>
<dbReference type="SUPFAM" id="SSF47090">
    <property type="entry name" value="PGBD-like"/>
    <property type="match status" value="1"/>
</dbReference>
<evidence type="ECO:0000256" key="5">
    <source>
        <dbReference type="ARBA" id="ARBA00023316"/>
    </source>
</evidence>
<dbReference type="PANTHER" id="PTHR30417">
    <property type="entry name" value="N-ACETYLMURAMOYL-L-ALANINE AMIDASE AMID"/>
    <property type="match status" value="1"/>
</dbReference>
<evidence type="ECO:0000256" key="2">
    <source>
        <dbReference type="ARBA" id="ARBA00007553"/>
    </source>
</evidence>
<keyword evidence="5" id="KW-0961">Cell wall biogenesis/degradation</keyword>
<dbReference type="InterPro" id="IPR036366">
    <property type="entry name" value="PGBDSf"/>
</dbReference>
<dbReference type="EMBL" id="CP051685">
    <property type="protein sequence ID" value="QJE02797.1"/>
    <property type="molecule type" value="Genomic_DNA"/>
</dbReference>
<name>A0A7Z2W1L3_9BURK</name>
<dbReference type="Pfam" id="PF01510">
    <property type="entry name" value="Amidase_2"/>
    <property type="match status" value="1"/>
</dbReference>
<dbReference type="InterPro" id="IPR002502">
    <property type="entry name" value="Amidase_domain"/>
</dbReference>
<dbReference type="Gene3D" id="3.40.80.10">
    <property type="entry name" value="Peptidoglycan recognition protein-like"/>
    <property type="match status" value="1"/>
</dbReference>
<accession>A0A7Z2W1L3</accession>
<dbReference type="Proteomes" id="UP000502415">
    <property type="component" value="Chromosome"/>
</dbReference>
<dbReference type="Gene3D" id="1.10.101.10">
    <property type="entry name" value="PGBD-like superfamily/PGBD"/>
    <property type="match status" value="1"/>
</dbReference>
<proteinExistence type="inferred from homology"/>
<dbReference type="InterPro" id="IPR036505">
    <property type="entry name" value="Amidase/PGRP_sf"/>
</dbReference>